<comment type="caution">
    <text evidence="2">The sequence shown here is derived from an EMBL/GenBank/DDBJ whole genome shotgun (WGS) entry which is preliminary data.</text>
</comment>
<evidence type="ECO:0008006" key="4">
    <source>
        <dbReference type="Google" id="ProtNLM"/>
    </source>
</evidence>
<feature type="transmembrane region" description="Helical" evidence="1">
    <location>
        <begin position="43"/>
        <end position="67"/>
    </location>
</feature>
<keyword evidence="3" id="KW-1185">Reference proteome</keyword>
<sequence length="400" mass="46138">MASPLVWKSFELLNFMFRFMYPARLCMNPREQVLTTHPLNWKIIPWLINGIFGIVFVGIPPLIYIFFREAYIPLGTTSLMRLSIYISVLITNLFTLAQNTGFLINSNSPAFNAVLKWDKSLEKDFPELAKLIVKEDKNRPDFIGILLCFTAVLFGSSPLGATLFSLFFNLDQFDYVLEDILPDPMERETVEHIVMPFLLRLFLFLPLVLEGFRTMSFSIMLTTTYINVIKHGFRILEKITSPSQFFHRYRQIQLVNLAVKEAFGYVAAVYIVSGQTLTVVLLWVTVNGYNHVPSFILFMIFPIFAFITIAFTIIMFEQSIAIYEKSRVLVEAWKIGCVSRNAGKRTYTLGIRREIKKAGRAQHPILMNIGGLRVIKRSFQIEYLNLLMDNFIDVMLLVKV</sequence>
<organism evidence="2 3">
    <name type="scientific">Orchesella dallaii</name>
    <dbReference type="NCBI Taxonomy" id="48710"/>
    <lineage>
        <taxon>Eukaryota</taxon>
        <taxon>Metazoa</taxon>
        <taxon>Ecdysozoa</taxon>
        <taxon>Arthropoda</taxon>
        <taxon>Hexapoda</taxon>
        <taxon>Collembola</taxon>
        <taxon>Entomobryomorpha</taxon>
        <taxon>Entomobryoidea</taxon>
        <taxon>Orchesellidae</taxon>
        <taxon>Orchesellinae</taxon>
        <taxon>Orchesella</taxon>
    </lineage>
</organism>
<name>A0ABP1RMN6_9HEXA</name>
<feature type="transmembrane region" description="Helical" evidence="1">
    <location>
        <begin position="79"/>
        <end position="97"/>
    </location>
</feature>
<dbReference type="EMBL" id="CAXLJM020000085">
    <property type="protein sequence ID" value="CAL8130837.1"/>
    <property type="molecule type" value="Genomic_DNA"/>
</dbReference>
<keyword evidence="1" id="KW-0812">Transmembrane</keyword>
<feature type="transmembrane region" description="Helical" evidence="1">
    <location>
        <begin position="189"/>
        <end position="209"/>
    </location>
</feature>
<protein>
    <recommendedName>
        <fullName evidence="4">Gustatory receptor</fullName>
    </recommendedName>
</protein>
<evidence type="ECO:0000256" key="1">
    <source>
        <dbReference type="SAM" id="Phobius"/>
    </source>
</evidence>
<feature type="transmembrane region" description="Helical" evidence="1">
    <location>
        <begin position="295"/>
        <end position="316"/>
    </location>
</feature>
<evidence type="ECO:0000313" key="3">
    <source>
        <dbReference type="Proteomes" id="UP001642540"/>
    </source>
</evidence>
<keyword evidence="1" id="KW-1133">Transmembrane helix</keyword>
<proteinExistence type="predicted"/>
<evidence type="ECO:0000313" key="2">
    <source>
        <dbReference type="EMBL" id="CAL8130837.1"/>
    </source>
</evidence>
<accession>A0ABP1RMN6</accession>
<gene>
    <name evidence="2" type="ORF">ODALV1_LOCUS23908</name>
</gene>
<feature type="transmembrane region" description="Helical" evidence="1">
    <location>
        <begin position="142"/>
        <end position="168"/>
    </location>
</feature>
<feature type="transmembrane region" description="Helical" evidence="1">
    <location>
        <begin position="257"/>
        <end position="283"/>
    </location>
</feature>
<keyword evidence="1" id="KW-0472">Membrane</keyword>
<dbReference type="Proteomes" id="UP001642540">
    <property type="component" value="Unassembled WGS sequence"/>
</dbReference>
<reference evidence="2 3" key="1">
    <citation type="submission" date="2024-08" db="EMBL/GenBank/DDBJ databases">
        <authorList>
            <person name="Cucini C."/>
            <person name="Frati F."/>
        </authorList>
    </citation>
    <scope>NUCLEOTIDE SEQUENCE [LARGE SCALE GENOMIC DNA]</scope>
</reference>